<evidence type="ECO:0000313" key="3">
    <source>
        <dbReference type="Proteomes" id="UP001499909"/>
    </source>
</evidence>
<evidence type="ECO:0000313" key="2">
    <source>
        <dbReference type="EMBL" id="GAA3943445.1"/>
    </source>
</evidence>
<keyword evidence="1" id="KW-1133">Transmembrane helix</keyword>
<keyword evidence="1" id="KW-0472">Membrane</keyword>
<dbReference type="RefSeq" id="WP_345115052.1">
    <property type="nucleotide sequence ID" value="NZ_BAABDH010000075.1"/>
</dbReference>
<gene>
    <name evidence="2" type="ORF">GCM10022406_27790</name>
</gene>
<comment type="caution">
    <text evidence="2">The sequence shown here is derived from an EMBL/GenBank/DDBJ whole genome shotgun (WGS) entry which is preliminary data.</text>
</comment>
<accession>A0ABP7NG58</accession>
<keyword evidence="1" id="KW-0812">Transmembrane</keyword>
<organism evidence="2 3">
    <name type="scientific">Hymenobacter algoricola</name>
    <dbReference type="NCBI Taxonomy" id="486267"/>
    <lineage>
        <taxon>Bacteria</taxon>
        <taxon>Pseudomonadati</taxon>
        <taxon>Bacteroidota</taxon>
        <taxon>Cytophagia</taxon>
        <taxon>Cytophagales</taxon>
        <taxon>Hymenobacteraceae</taxon>
        <taxon>Hymenobacter</taxon>
    </lineage>
</organism>
<reference evidence="3" key="1">
    <citation type="journal article" date="2019" name="Int. J. Syst. Evol. Microbiol.">
        <title>The Global Catalogue of Microorganisms (GCM) 10K type strain sequencing project: providing services to taxonomists for standard genome sequencing and annotation.</title>
        <authorList>
            <consortium name="The Broad Institute Genomics Platform"/>
            <consortium name="The Broad Institute Genome Sequencing Center for Infectious Disease"/>
            <person name="Wu L."/>
            <person name="Ma J."/>
        </authorList>
    </citation>
    <scope>NUCLEOTIDE SEQUENCE [LARGE SCALE GENOMIC DNA]</scope>
    <source>
        <strain evidence="3">JCM 17214</strain>
    </source>
</reference>
<keyword evidence="3" id="KW-1185">Reference proteome</keyword>
<dbReference type="EMBL" id="BAABDH010000075">
    <property type="protein sequence ID" value="GAA3943445.1"/>
    <property type="molecule type" value="Genomic_DNA"/>
</dbReference>
<dbReference type="Proteomes" id="UP001499909">
    <property type="component" value="Unassembled WGS sequence"/>
</dbReference>
<feature type="transmembrane region" description="Helical" evidence="1">
    <location>
        <begin position="12"/>
        <end position="34"/>
    </location>
</feature>
<name>A0ABP7NG58_9BACT</name>
<evidence type="ECO:0000256" key="1">
    <source>
        <dbReference type="SAM" id="Phobius"/>
    </source>
</evidence>
<proteinExistence type="predicted"/>
<protein>
    <submittedName>
        <fullName evidence="2">Uncharacterized protein</fullName>
    </submittedName>
</protein>
<sequence length="75" mass="8730">MRPLKKKHQLSWLTKLQALIGFGFLTVALLLIPYNMLRNALLERSNTRVRAVIIDEVNSFGNNTRRFSYSYRFGA</sequence>